<feature type="non-terminal residue" evidence="1">
    <location>
        <position position="114"/>
    </location>
</feature>
<dbReference type="RefSeq" id="WP_136991719.1">
    <property type="nucleotide sequence ID" value="NZ_SZPQ01000032.1"/>
</dbReference>
<dbReference type="EMBL" id="SZPQ01000032">
    <property type="protein sequence ID" value="TKI04142.1"/>
    <property type="molecule type" value="Genomic_DNA"/>
</dbReference>
<accession>A0ABY2SID2</accession>
<organism evidence="1 2">
    <name type="scientific">Martelella alba</name>
    <dbReference type="NCBI Taxonomy" id="2590451"/>
    <lineage>
        <taxon>Bacteria</taxon>
        <taxon>Pseudomonadati</taxon>
        <taxon>Pseudomonadota</taxon>
        <taxon>Alphaproteobacteria</taxon>
        <taxon>Hyphomicrobiales</taxon>
        <taxon>Aurantimonadaceae</taxon>
        <taxon>Martelella</taxon>
    </lineage>
</organism>
<dbReference type="Pfam" id="PF01527">
    <property type="entry name" value="HTH_Tnp_1"/>
    <property type="match status" value="1"/>
</dbReference>
<sequence>METFQTKTDWRSAPRQVYSPELKLKLVQLALQPGVSVAEVARRHNVNNNILFKWIRLFQSEGRVTRRQPKADHTPAAPTLLPVHITENTGMPAAPQRPPLEPFCSCEITFSRGR</sequence>
<dbReference type="NCBIfam" id="NF047595">
    <property type="entry name" value="IS66_ISRel24_TnpA"/>
    <property type="match status" value="1"/>
</dbReference>
<gene>
    <name evidence="1" type="ORF">FCN80_18850</name>
</gene>
<name>A0ABY2SID2_9HYPH</name>
<dbReference type="SUPFAM" id="SSF48295">
    <property type="entry name" value="TrpR-like"/>
    <property type="match status" value="1"/>
</dbReference>
<dbReference type="InterPro" id="IPR002514">
    <property type="entry name" value="Transposase_8"/>
</dbReference>
<evidence type="ECO:0000313" key="2">
    <source>
        <dbReference type="Proteomes" id="UP000305202"/>
    </source>
</evidence>
<dbReference type="InterPro" id="IPR010921">
    <property type="entry name" value="Trp_repressor/repl_initiator"/>
</dbReference>
<dbReference type="Proteomes" id="UP000305202">
    <property type="component" value="Unassembled WGS sequence"/>
</dbReference>
<proteinExistence type="predicted"/>
<evidence type="ECO:0000313" key="1">
    <source>
        <dbReference type="EMBL" id="TKI04142.1"/>
    </source>
</evidence>
<reference evidence="1 2" key="1">
    <citation type="submission" date="2019-04" db="EMBL/GenBank/DDBJ databases">
        <authorList>
            <person name="Li M."/>
            <person name="Gao C."/>
        </authorList>
    </citation>
    <scope>NUCLEOTIDE SEQUENCE [LARGE SCALE GENOMIC DNA]</scope>
    <source>
        <strain evidence="1 2">BGMRC 2031</strain>
    </source>
</reference>
<keyword evidence="2" id="KW-1185">Reference proteome</keyword>
<protein>
    <submittedName>
        <fullName evidence="1">Transposase</fullName>
    </submittedName>
</protein>
<comment type="caution">
    <text evidence="1">The sequence shown here is derived from an EMBL/GenBank/DDBJ whole genome shotgun (WGS) entry which is preliminary data.</text>
</comment>